<gene>
    <name evidence="6" type="ORF">RFI_04744</name>
</gene>
<evidence type="ECO:0000256" key="1">
    <source>
        <dbReference type="ARBA" id="ARBA00004141"/>
    </source>
</evidence>
<evidence type="ECO:0000256" key="2">
    <source>
        <dbReference type="ARBA" id="ARBA00022692"/>
    </source>
</evidence>
<dbReference type="AlphaFoldDB" id="X6P2P2"/>
<comment type="subcellular location">
    <subcellularLocation>
        <location evidence="1">Membrane</location>
        <topology evidence="1">Multi-pass membrane protein</topology>
    </subcellularLocation>
</comment>
<dbReference type="PANTHER" id="PTHR14255">
    <property type="entry name" value="CEREBLON"/>
    <property type="match status" value="1"/>
</dbReference>
<name>X6P2P2_RETFI</name>
<evidence type="ECO:0000313" key="6">
    <source>
        <dbReference type="EMBL" id="ETO32373.1"/>
    </source>
</evidence>
<dbReference type="GO" id="GO:0031464">
    <property type="term" value="C:Cul4A-RING E3 ubiquitin ligase complex"/>
    <property type="evidence" value="ECO:0007669"/>
    <property type="project" value="TreeGrafter"/>
</dbReference>
<keyword evidence="7" id="KW-1185">Reference proteome</keyword>
<keyword evidence="3 5" id="KW-1133">Transmembrane helix</keyword>
<dbReference type="Proteomes" id="UP000023152">
    <property type="component" value="Unassembled WGS sequence"/>
</dbReference>
<proteinExistence type="predicted"/>
<reference evidence="6 7" key="1">
    <citation type="journal article" date="2013" name="Curr. Biol.">
        <title>The Genome of the Foraminiferan Reticulomyxa filosa.</title>
        <authorList>
            <person name="Glockner G."/>
            <person name="Hulsmann N."/>
            <person name="Schleicher M."/>
            <person name="Noegel A.A."/>
            <person name="Eichinger L."/>
            <person name="Gallinger C."/>
            <person name="Pawlowski J."/>
            <person name="Sierra R."/>
            <person name="Euteneuer U."/>
            <person name="Pillet L."/>
            <person name="Moustafa A."/>
            <person name="Platzer M."/>
            <person name="Groth M."/>
            <person name="Szafranski K."/>
            <person name="Schliwa M."/>
        </authorList>
    </citation>
    <scope>NUCLEOTIDE SEQUENCE [LARGE SCALE GENOMIC DNA]</scope>
</reference>
<dbReference type="InterPro" id="IPR002781">
    <property type="entry name" value="TM_pro_TauE-like"/>
</dbReference>
<evidence type="ECO:0000313" key="7">
    <source>
        <dbReference type="Proteomes" id="UP000023152"/>
    </source>
</evidence>
<keyword evidence="4 5" id="KW-0472">Membrane</keyword>
<feature type="transmembrane region" description="Helical" evidence="5">
    <location>
        <begin position="179"/>
        <end position="201"/>
    </location>
</feature>
<feature type="transmembrane region" description="Helical" evidence="5">
    <location>
        <begin position="148"/>
        <end position="167"/>
    </location>
</feature>
<dbReference type="PANTHER" id="PTHR14255:SF3">
    <property type="entry name" value="SULFITE EXPORTER TAUE_SAFE FAMILY PROTEIN 5-RELATED"/>
    <property type="match status" value="1"/>
</dbReference>
<evidence type="ECO:0000256" key="5">
    <source>
        <dbReference type="SAM" id="Phobius"/>
    </source>
</evidence>
<sequence length="216" mass="23743">MLLVILVWCVSSYFELSKSGVFYHVGSCSSTWWMYTAMEFPALLAVMVVITWLSMRKFAEKKQLTWQPDSGDIDWNIRKVVLYPLAAMAAGILGGLLGIGGGMVVSPLLLELGVIPRVTSATSAIAVAVTSSSGTLQKYLLGTLRWDYMLYFMLVGVVGTFVGQTLLNYALKRYGRQSLVVFSVQAMLILAIVMMGVKGILEITQGNSDMRFRSPC</sequence>
<feature type="transmembrane region" description="Helical" evidence="5">
    <location>
        <begin position="80"/>
        <end position="102"/>
    </location>
</feature>
<dbReference type="EMBL" id="ASPP01004247">
    <property type="protein sequence ID" value="ETO32373.1"/>
    <property type="molecule type" value="Genomic_DNA"/>
</dbReference>
<dbReference type="OMA" id="MVHEIKD"/>
<dbReference type="GO" id="GO:0016020">
    <property type="term" value="C:membrane"/>
    <property type="evidence" value="ECO:0007669"/>
    <property type="project" value="UniProtKB-SubCell"/>
</dbReference>
<dbReference type="GO" id="GO:0016567">
    <property type="term" value="P:protein ubiquitination"/>
    <property type="evidence" value="ECO:0007669"/>
    <property type="project" value="TreeGrafter"/>
</dbReference>
<feature type="transmembrane region" description="Helical" evidence="5">
    <location>
        <begin position="32"/>
        <end position="53"/>
    </location>
</feature>
<dbReference type="OrthoDB" id="434519at2759"/>
<protein>
    <submittedName>
        <fullName evidence="6">Uncharacterized protein</fullName>
    </submittedName>
</protein>
<keyword evidence="2 5" id="KW-0812">Transmembrane</keyword>
<dbReference type="Pfam" id="PF01925">
    <property type="entry name" value="TauE"/>
    <property type="match status" value="1"/>
</dbReference>
<comment type="caution">
    <text evidence="6">The sequence shown here is derived from an EMBL/GenBank/DDBJ whole genome shotgun (WGS) entry which is preliminary data.</text>
</comment>
<organism evidence="6 7">
    <name type="scientific">Reticulomyxa filosa</name>
    <dbReference type="NCBI Taxonomy" id="46433"/>
    <lineage>
        <taxon>Eukaryota</taxon>
        <taxon>Sar</taxon>
        <taxon>Rhizaria</taxon>
        <taxon>Retaria</taxon>
        <taxon>Foraminifera</taxon>
        <taxon>Monothalamids</taxon>
        <taxon>Reticulomyxidae</taxon>
        <taxon>Reticulomyxa</taxon>
    </lineage>
</organism>
<evidence type="ECO:0000256" key="3">
    <source>
        <dbReference type="ARBA" id="ARBA00022989"/>
    </source>
</evidence>
<evidence type="ECO:0000256" key="4">
    <source>
        <dbReference type="ARBA" id="ARBA00023136"/>
    </source>
</evidence>
<accession>X6P2P2</accession>